<reference evidence="3 4" key="1">
    <citation type="submission" date="2015-01" db="EMBL/GenBank/DDBJ databases">
        <title>The Genome Sequence of Exophiala sideris CBS121828.</title>
        <authorList>
            <consortium name="The Broad Institute Genomics Platform"/>
            <person name="Cuomo C."/>
            <person name="de Hoog S."/>
            <person name="Gorbushina A."/>
            <person name="Stielow B."/>
            <person name="Teixiera M."/>
            <person name="Abouelleil A."/>
            <person name="Chapman S.B."/>
            <person name="Priest M."/>
            <person name="Young S.K."/>
            <person name="Wortman J."/>
            <person name="Nusbaum C."/>
            <person name="Birren B."/>
        </authorList>
    </citation>
    <scope>NUCLEOTIDE SEQUENCE [LARGE SCALE GENOMIC DNA]</scope>
    <source>
        <strain evidence="3 4">CBS 121828</strain>
    </source>
</reference>
<sequence>MKFYSILGVATMALSVVGLTTATVVGAKEMVIAALQAREVPANEIKAFLDLVPRDTVTVTTSVACGPYGYTPGSYGPPTSASVPATSGTTNPPPATTGTATLTPATTTSITSTTRVTNTTTLPPPETATTETPITPPVVPGTTPVGSTTPVTTTPEVGSTGSTPETGTGVNTPASSSVEHTTSSTTTETTELTPSTSTAKITPSTSTPPAPINAGATSGIHVGLIGLVAVLALA</sequence>
<evidence type="ECO:0000313" key="4">
    <source>
        <dbReference type="Proteomes" id="UP000053599"/>
    </source>
</evidence>
<accession>A0A0D1YLS3</accession>
<feature type="region of interest" description="Disordered" evidence="1">
    <location>
        <begin position="79"/>
        <end position="208"/>
    </location>
</feature>
<organism evidence="3 4">
    <name type="scientific">Exophiala sideris</name>
    <dbReference type="NCBI Taxonomy" id="1016849"/>
    <lineage>
        <taxon>Eukaryota</taxon>
        <taxon>Fungi</taxon>
        <taxon>Dikarya</taxon>
        <taxon>Ascomycota</taxon>
        <taxon>Pezizomycotina</taxon>
        <taxon>Eurotiomycetes</taxon>
        <taxon>Chaetothyriomycetidae</taxon>
        <taxon>Chaetothyriales</taxon>
        <taxon>Herpotrichiellaceae</taxon>
        <taxon>Exophiala</taxon>
    </lineage>
</organism>
<feature type="compositionally biased region" description="Low complexity" evidence="1">
    <location>
        <begin position="79"/>
        <end position="133"/>
    </location>
</feature>
<keyword evidence="2" id="KW-0732">Signal</keyword>
<feature type="compositionally biased region" description="Low complexity" evidence="1">
    <location>
        <begin position="140"/>
        <end position="205"/>
    </location>
</feature>
<name>A0A0D1YLS3_9EURO</name>
<evidence type="ECO:0000256" key="1">
    <source>
        <dbReference type="SAM" id="MobiDB-lite"/>
    </source>
</evidence>
<feature type="chain" id="PRO_5002247082" evidence="2">
    <location>
        <begin position="23"/>
        <end position="234"/>
    </location>
</feature>
<dbReference type="EMBL" id="KN846952">
    <property type="protein sequence ID" value="KIV81994.1"/>
    <property type="molecule type" value="Genomic_DNA"/>
</dbReference>
<dbReference type="AlphaFoldDB" id="A0A0D1YLS3"/>
<dbReference type="HOGENOM" id="CLU_105489_0_0_1"/>
<feature type="signal peptide" evidence="2">
    <location>
        <begin position="1"/>
        <end position="22"/>
    </location>
</feature>
<dbReference type="OrthoDB" id="4121299at2759"/>
<proteinExistence type="predicted"/>
<dbReference type="Proteomes" id="UP000053599">
    <property type="component" value="Unassembled WGS sequence"/>
</dbReference>
<evidence type="ECO:0000256" key="2">
    <source>
        <dbReference type="SAM" id="SignalP"/>
    </source>
</evidence>
<protein>
    <submittedName>
        <fullName evidence="3">Uncharacterized protein</fullName>
    </submittedName>
</protein>
<gene>
    <name evidence="3" type="ORF">PV11_04138</name>
</gene>
<dbReference type="STRING" id="1016849.A0A0D1YLS3"/>
<evidence type="ECO:0000313" key="3">
    <source>
        <dbReference type="EMBL" id="KIV81994.1"/>
    </source>
</evidence>